<gene>
    <name evidence="1" type="ORF">AKJ09_05641</name>
</gene>
<dbReference type="AlphaFoldDB" id="A0A0K1PZQ8"/>
<evidence type="ECO:0000313" key="1">
    <source>
        <dbReference type="EMBL" id="AKU98977.1"/>
    </source>
</evidence>
<dbReference type="STRING" id="1391654.AKJ09_05641"/>
<dbReference type="InterPro" id="IPR008321">
    <property type="entry name" value="UCP032146"/>
</dbReference>
<reference evidence="1 2" key="1">
    <citation type="submission" date="2015-08" db="EMBL/GenBank/DDBJ databases">
        <authorList>
            <person name="Babu N.S."/>
            <person name="Beckwith C.J."/>
            <person name="Beseler K.G."/>
            <person name="Brison A."/>
            <person name="Carone J.V."/>
            <person name="Caskin T.P."/>
            <person name="Diamond M."/>
            <person name="Durham M.E."/>
            <person name="Foxe J.M."/>
            <person name="Go M."/>
            <person name="Henderson B.A."/>
            <person name="Jones I.B."/>
            <person name="McGettigan J.A."/>
            <person name="Micheletti S.J."/>
            <person name="Nasrallah M.E."/>
            <person name="Ortiz D."/>
            <person name="Piller C.R."/>
            <person name="Privatt S.R."/>
            <person name="Schneider S.L."/>
            <person name="Sharp S."/>
            <person name="Smith T.C."/>
            <person name="Stanton J.D."/>
            <person name="Ullery H.E."/>
            <person name="Wilson R.J."/>
            <person name="Serrano M.G."/>
            <person name="Buck G."/>
            <person name="Lee V."/>
            <person name="Wang Y."/>
            <person name="Carvalho R."/>
            <person name="Voegtly L."/>
            <person name="Shi R."/>
            <person name="Duckworth R."/>
            <person name="Johnson A."/>
            <person name="Loviza R."/>
            <person name="Walstead R."/>
            <person name="Shah Z."/>
            <person name="Kiflezghi M."/>
            <person name="Wade K."/>
            <person name="Ball S.L."/>
            <person name="Bradley K.W."/>
            <person name="Asai D.J."/>
            <person name="Bowman C.A."/>
            <person name="Russell D.A."/>
            <person name="Pope W.H."/>
            <person name="Jacobs-Sera D."/>
            <person name="Hendrix R.W."/>
            <person name="Hatfull G.F."/>
        </authorList>
    </citation>
    <scope>NUCLEOTIDE SEQUENCE [LARGE SCALE GENOMIC DNA]</scope>
    <source>
        <strain evidence="1 2">DSM 27648</strain>
    </source>
</reference>
<dbReference type="Proteomes" id="UP000064967">
    <property type="component" value="Chromosome"/>
</dbReference>
<evidence type="ECO:0000313" key="2">
    <source>
        <dbReference type="Proteomes" id="UP000064967"/>
    </source>
</evidence>
<protein>
    <submittedName>
        <fullName evidence="1">Uncharacterized protein</fullName>
    </submittedName>
</protein>
<organism evidence="1 2">
    <name type="scientific">Labilithrix luteola</name>
    <dbReference type="NCBI Taxonomy" id="1391654"/>
    <lineage>
        <taxon>Bacteria</taxon>
        <taxon>Pseudomonadati</taxon>
        <taxon>Myxococcota</taxon>
        <taxon>Polyangia</taxon>
        <taxon>Polyangiales</taxon>
        <taxon>Labilitrichaceae</taxon>
        <taxon>Labilithrix</taxon>
    </lineage>
</organism>
<name>A0A0K1PZQ8_9BACT</name>
<sequence length="160" mass="18251">MSIRDLRLDEETWQRATDLRRAEWRSAIEDLLHESVFAEGLRGLHLLVTFRQDHVLVEGLDDEGYVRVSAVITLASLDEFVKEYLQIIERLDEGAGHRDATWLLAVDMAKKVVHDKAAKTLAATVPVLSEDHATLRKMFTLVFSLAVDTTKMTSARIHRR</sequence>
<dbReference type="KEGG" id="llu:AKJ09_05641"/>
<proteinExistence type="predicted"/>
<dbReference type="Pfam" id="PF06793">
    <property type="entry name" value="UPF0262"/>
    <property type="match status" value="1"/>
</dbReference>
<keyword evidence="2" id="KW-1185">Reference proteome</keyword>
<accession>A0A0K1PZQ8</accession>
<dbReference type="RefSeq" id="WP_169927860.1">
    <property type="nucleotide sequence ID" value="NZ_CP012333.1"/>
</dbReference>
<dbReference type="EMBL" id="CP012333">
    <property type="protein sequence ID" value="AKU98977.1"/>
    <property type="molecule type" value="Genomic_DNA"/>
</dbReference>